<name>A0A4U3M7U3_9ACTN</name>
<dbReference type="EMBL" id="SZQA01000033">
    <property type="protein sequence ID" value="TKK84610.1"/>
    <property type="molecule type" value="Genomic_DNA"/>
</dbReference>
<dbReference type="RefSeq" id="WP_137250194.1">
    <property type="nucleotide sequence ID" value="NZ_SZQA01000033.1"/>
</dbReference>
<dbReference type="Proteomes" id="UP000308705">
    <property type="component" value="Unassembled WGS sequence"/>
</dbReference>
<comment type="caution">
    <text evidence="1">The sequence shown here is derived from an EMBL/GenBank/DDBJ whole genome shotgun (WGS) entry which is preliminary data.</text>
</comment>
<keyword evidence="2" id="KW-1185">Reference proteome</keyword>
<evidence type="ECO:0000313" key="2">
    <source>
        <dbReference type="Proteomes" id="UP000308705"/>
    </source>
</evidence>
<protein>
    <submittedName>
        <fullName evidence="1">Uncharacterized protein</fullName>
    </submittedName>
</protein>
<evidence type="ECO:0000313" key="1">
    <source>
        <dbReference type="EMBL" id="TKK84610.1"/>
    </source>
</evidence>
<reference evidence="1 2" key="1">
    <citation type="submission" date="2019-04" db="EMBL/GenBank/DDBJ databases">
        <title>Herbidospora sp. NEAU-GS14.nov., a novel actinomycete isolated from soil.</title>
        <authorList>
            <person name="Han L."/>
        </authorList>
    </citation>
    <scope>NUCLEOTIDE SEQUENCE [LARGE SCALE GENOMIC DNA]</scope>
    <source>
        <strain evidence="1 2">NEAU-GS14</strain>
    </source>
</reference>
<sequence length="111" mass="12737">MTLYPRTEPLNVNMPKTYFGRKPEDLTHGLGWVRACPIYQVPSSPGSTRPEVGEYAFSCYVVETFGNDMVKVRFDWDGVPGQREQIVYPHEIHAPKCQCRACKTDHIYNVD</sequence>
<organism evidence="1 2">
    <name type="scientific">Herbidospora galbida</name>
    <dbReference type="NCBI Taxonomy" id="2575442"/>
    <lineage>
        <taxon>Bacteria</taxon>
        <taxon>Bacillati</taxon>
        <taxon>Actinomycetota</taxon>
        <taxon>Actinomycetes</taxon>
        <taxon>Streptosporangiales</taxon>
        <taxon>Streptosporangiaceae</taxon>
        <taxon>Herbidospora</taxon>
    </lineage>
</organism>
<gene>
    <name evidence="1" type="ORF">FDA94_28695</name>
</gene>
<proteinExistence type="predicted"/>
<accession>A0A4U3M7U3</accession>
<dbReference type="AlphaFoldDB" id="A0A4U3M7U3"/>